<dbReference type="SUPFAM" id="SSF56994">
    <property type="entry name" value="Insulin-like"/>
    <property type="match status" value="1"/>
</dbReference>
<feature type="domain" description="Insulin-like" evidence="8">
    <location>
        <begin position="25"/>
        <end position="97"/>
    </location>
</feature>
<keyword evidence="6" id="KW-0964">Secreted</keyword>
<name>A0AAU9UEI3_EUPED</name>
<evidence type="ECO:0000256" key="3">
    <source>
        <dbReference type="ARBA" id="ARBA00022685"/>
    </source>
</evidence>
<dbReference type="GO" id="GO:0005179">
    <property type="term" value="F:hormone activity"/>
    <property type="evidence" value="ECO:0007669"/>
    <property type="project" value="InterPro"/>
</dbReference>
<keyword evidence="5" id="KW-1015">Disulfide bond</keyword>
<protein>
    <recommendedName>
        <fullName evidence="8">Insulin-like domain-containing protein</fullName>
    </recommendedName>
</protein>
<dbReference type="EMBL" id="CAKOGL010000016">
    <property type="protein sequence ID" value="CAH2096497.1"/>
    <property type="molecule type" value="Genomic_DNA"/>
</dbReference>
<dbReference type="SMART" id="SM00078">
    <property type="entry name" value="IlGF"/>
    <property type="match status" value="1"/>
</dbReference>
<reference evidence="9" key="1">
    <citation type="submission" date="2022-03" db="EMBL/GenBank/DDBJ databases">
        <authorList>
            <person name="Tunstrom K."/>
        </authorList>
    </citation>
    <scope>NUCLEOTIDE SEQUENCE</scope>
</reference>
<dbReference type="InterPro" id="IPR022353">
    <property type="entry name" value="Insulin_CS"/>
</dbReference>
<evidence type="ECO:0000256" key="5">
    <source>
        <dbReference type="ARBA" id="ARBA00023157"/>
    </source>
</evidence>
<evidence type="ECO:0000256" key="2">
    <source>
        <dbReference type="ARBA" id="ARBA00011207"/>
    </source>
</evidence>
<comment type="subcellular location">
    <subcellularLocation>
        <location evidence="6">Secreted</location>
    </subcellularLocation>
</comment>
<feature type="signal peptide" evidence="7">
    <location>
        <begin position="1"/>
        <end position="20"/>
    </location>
</feature>
<keyword evidence="4 7" id="KW-0732">Signal</keyword>
<comment type="similarity">
    <text evidence="1 6">Belongs to the insulin family.</text>
</comment>
<evidence type="ECO:0000259" key="8">
    <source>
        <dbReference type="SMART" id="SM00078"/>
    </source>
</evidence>
<organism evidence="9 10">
    <name type="scientific">Euphydryas editha</name>
    <name type="common">Edith's checkerspot</name>
    <dbReference type="NCBI Taxonomy" id="104508"/>
    <lineage>
        <taxon>Eukaryota</taxon>
        <taxon>Metazoa</taxon>
        <taxon>Ecdysozoa</taxon>
        <taxon>Arthropoda</taxon>
        <taxon>Hexapoda</taxon>
        <taxon>Insecta</taxon>
        <taxon>Pterygota</taxon>
        <taxon>Neoptera</taxon>
        <taxon>Endopterygota</taxon>
        <taxon>Lepidoptera</taxon>
        <taxon>Glossata</taxon>
        <taxon>Ditrysia</taxon>
        <taxon>Papilionoidea</taxon>
        <taxon>Nymphalidae</taxon>
        <taxon>Nymphalinae</taxon>
        <taxon>Euphydryas</taxon>
    </lineage>
</organism>
<evidence type="ECO:0000256" key="4">
    <source>
        <dbReference type="ARBA" id="ARBA00022729"/>
    </source>
</evidence>
<proteinExistence type="inferred from homology"/>
<dbReference type="Pfam" id="PF00049">
    <property type="entry name" value="Insulin"/>
    <property type="match status" value="1"/>
</dbReference>
<dbReference type="InterPro" id="IPR016179">
    <property type="entry name" value="Insulin-like"/>
</dbReference>
<dbReference type="Proteomes" id="UP001153954">
    <property type="component" value="Unassembled WGS sequence"/>
</dbReference>
<accession>A0AAU9UEI3</accession>
<dbReference type="PRINTS" id="PR00276">
    <property type="entry name" value="INSULINFAMLY"/>
</dbReference>
<dbReference type="AlphaFoldDB" id="A0AAU9UEI3"/>
<sequence length="99" mass="11095">MKTSTVLVLFVVSCLAVASSQGDRQVYCGRRLATALAVLCDYNLIKRSETHRGMTQENLIWPWIDAHRAHSLGRSKRQVASECCDKPCSIDELMSYCSN</sequence>
<dbReference type="PROSITE" id="PS00262">
    <property type="entry name" value="INSULIN"/>
    <property type="match status" value="1"/>
</dbReference>
<dbReference type="PANTHER" id="PTHR13647:SF4">
    <property type="entry name" value="INSULIN-LIKE PEPTIDE 1-RELATED"/>
    <property type="match status" value="1"/>
</dbReference>
<evidence type="ECO:0000256" key="6">
    <source>
        <dbReference type="RuleBase" id="RU000406"/>
    </source>
</evidence>
<keyword evidence="10" id="KW-1185">Reference proteome</keyword>
<dbReference type="Gene3D" id="1.10.100.10">
    <property type="entry name" value="Insulin-like"/>
    <property type="match status" value="1"/>
</dbReference>
<gene>
    <name evidence="9" type="ORF">EEDITHA_LOCUS11832</name>
</gene>
<evidence type="ECO:0000313" key="10">
    <source>
        <dbReference type="Proteomes" id="UP001153954"/>
    </source>
</evidence>
<keyword evidence="3" id="KW-0165">Cleavage on pair of basic residues</keyword>
<evidence type="ECO:0000256" key="1">
    <source>
        <dbReference type="ARBA" id="ARBA00009034"/>
    </source>
</evidence>
<dbReference type="InterPro" id="IPR022352">
    <property type="entry name" value="Ins/IGF/rlx"/>
</dbReference>
<dbReference type="CDD" id="cd04366">
    <property type="entry name" value="IlGF_insulin_bombyxin_like"/>
    <property type="match status" value="1"/>
</dbReference>
<evidence type="ECO:0000256" key="7">
    <source>
        <dbReference type="SAM" id="SignalP"/>
    </source>
</evidence>
<dbReference type="PANTHER" id="PTHR13647">
    <property type="entry name" value="INSULIN-LIKE PEPTIDE 2-RELATED"/>
    <property type="match status" value="1"/>
</dbReference>
<comment type="subunit">
    <text evidence="2">Heterodimer of a B chain and an A chain linked by two disulfide bonds.</text>
</comment>
<evidence type="ECO:0000313" key="9">
    <source>
        <dbReference type="EMBL" id="CAH2096497.1"/>
    </source>
</evidence>
<feature type="chain" id="PRO_5043885806" description="Insulin-like domain-containing protein" evidence="7">
    <location>
        <begin position="21"/>
        <end position="99"/>
    </location>
</feature>
<dbReference type="InterPro" id="IPR036438">
    <property type="entry name" value="Insulin-like_sf"/>
</dbReference>
<dbReference type="GO" id="GO:0005576">
    <property type="term" value="C:extracellular region"/>
    <property type="evidence" value="ECO:0007669"/>
    <property type="project" value="UniProtKB-SubCell"/>
</dbReference>
<comment type="caution">
    <text evidence="9">The sequence shown here is derived from an EMBL/GenBank/DDBJ whole genome shotgun (WGS) entry which is preliminary data.</text>
</comment>